<dbReference type="InterPro" id="IPR000914">
    <property type="entry name" value="SBP_5_dom"/>
</dbReference>
<evidence type="ECO:0000256" key="1">
    <source>
        <dbReference type="ARBA" id="ARBA00005695"/>
    </source>
</evidence>
<proteinExistence type="inferred from homology"/>
<evidence type="ECO:0000256" key="2">
    <source>
        <dbReference type="ARBA" id="ARBA00022448"/>
    </source>
</evidence>
<keyword evidence="2" id="KW-0813">Transport</keyword>
<feature type="domain" description="Solute-binding protein family 5" evidence="5">
    <location>
        <begin position="81"/>
        <end position="401"/>
    </location>
</feature>
<dbReference type="PANTHER" id="PTHR30290:SF9">
    <property type="entry name" value="OLIGOPEPTIDE-BINDING PROTEIN APPA"/>
    <property type="match status" value="1"/>
</dbReference>
<keyword evidence="3 4" id="KW-0732">Signal</keyword>
<evidence type="ECO:0000256" key="4">
    <source>
        <dbReference type="SAM" id="SignalP"/>
    </source>
</evidence>
<feature type="chain" id="PRO_5047272375" evidence="4">
    <location>
        <begin position="24"/>
        <end position="525"/>
    </location>
</feature>
<dbReference type="SUPFAM" id="SSF53850">
    <property type="entry name" value="Periplasmic binding protein-like II"/>
    <property type="match status" value="1"/>
</dbReference>
<keyword evidence="7" id="KW-1185">Reference proteome</keyword>
<feature type="signal peptide" evidence="4">
    <location>
        <begin position="1"/>
        <end position="23"/>
    </location>
</feature>
<dbReference type="PROSITE" id="PS51257">
    <property type="entry name" value="PROKAR_LIPOPROTEIN"/>
    <property type="match status" value="1"/>
</dbReference>
<dbReference type="InterPro" id="IPR030678">
    <property type="entry name" value="Peptide/Ni-bd"/>
</dbReference>
<evidence type="ECO:0000313" key="7">
    <source>
        <dbReference type="Proteomes" id="UP000831786"/>
    </source>
</evidence>
<reference evidence="6 7" key="1">
    <citation type="submission" date="2022-04" db="EMBL/GenBank/DDBJ databases">
        <title>Leucobacter sp. isolated from rhizosphere of garlic.</title>
        <authorList>
            <person name="Won M."/>
            <person name="Lee C.-M."/>
            <person name="Woen H.-Y."/>
            <person name="Kwon S.-W."/>
        </authorList>
    </citation>
    <scope>NUCLEOTIDE SEQUENCE [LARGE SCALE GENOMIC DNA]</scope>
    <source>
        <strain evidence="6 7">H21R-40</strain>
    </source>
</reference>
<dbReference type="Gene3D" id="3.10.105.10">
    <property type="entry name" value="Dipeptide-binding Protein, Domain 3"/>
    <property type="match status" value="1"/>
</dbReference>
<name>A0ABY4FMH5_9MICO</name>
<gene>
    <name evidence="6" type="ORF">MUN78_01080</name>
</gene>
<dbReference type="Pfam" id="PF00496">
    <property type="entry name" value="SBP_bac_5"/>
    <property type="match status" value="1"/>
</dbReference>
<dbReference type="RefSeq" id="WP_244728215.1">
    <property type="nucleotide sequence ID" value="NZ_CP095045.1"/>
</dbReference>
<dbReference type="CDD" id="cd00995">
    <property type="entry name" value="PBP2_NikA_DppA_OppA_like"/>
    <property type="match status" value="1"/>
</dbReference>
<dbReference type="Proteomes" id="UP000831786">
    <property type="component" value="Chromosome"/>
</dbReference>
<dbReference type="Gene3D" id="3.40.190.10">
    <property type="entry name" value="Periplasmic binding protein-like II"/>
    <property type="match status" value="1"/>
</dbReference>
<dbReference type="EMBL" id="CP095045">
    <property type="protein sequence ID" value="UOQ57469.1"/>
    <property type="molecule type" value="Genomic_DNA"/>
</dbReference>
<accession>A0ABY4FMH5</accession>
<comment type="similarity">
    <text evidence="1">Belongs to the bacterial solute-binding protein 5 family.</text>
</comment>
<dbReference type="PANTHER" id="PTHR30290">
    <property type="entry name" value="PERIPLASMIC BINDING COMPONENT OF ABC TRANSPORTER"/>
    <property type="match status" value="1"/>
</dbReference>
<sequence>MKRSIIRGGAIAAAAALALTACSGGGEGGSSAGAEFTPTDTIRATLDIPATFDPMLGLSLPDFVLARQSFDTLVRKDEGGLVPGLAASWDSTPTSASFTLRDGATCSDGTPITATVVKNSLDALAGSAGSIVPQTFGGQVPTITADDAAGTVSLALETPWPYLVQALSTSSTGIVCPAGLADLEGLAAGHVEGAESGPYIQTAVEPGVRYTYELRDDYEMWPEWTSEVAGEPARTIEFVISPDTSATTNLVLDGQLDIAKIMPESMDRFTDQAAYEVTPFLFSDFSLVFNEREGSPFVDQQLRTAVAQLIDREEFGQTTMQGTGEIATTLVSSQTQCVTGDADALIPQDAAAAAEALAGTKIRLVAPQIVGTNGAGNTYLQEILRAAGAEVELENVDVGTWISTVLTEPDAWDLTVYADLNFVGSLSSPITNFIGPGILEGGGNIGGAQAPEVERLFAESLTAADEEARCGALNAAADAIIADAHAVPLITDSFIYAQRPGFQVTMLGGSLDDHIFRIVGDGSGE</sequence>
<evidence type="ECO:0000313" key="6">
    <source>
        <dbReference type="EMBL" id="UOQ57469.1"/>
    </source>
</evidence>
<organism evidence="6 7">
    <name type="scientific">Leucobacter allii</name>
    <dbReference type="NCBI Taxonomy" id="2932247"/>
    <lineage>
        <taxon>Bacteria</taxon>
        <taxon>Bacillati</taxon>
        <taxon>Actinomycetota</taxon>
        <taxon>Actinomycetes</taxon>
        <taxon>Micrococcales</taxon>
        <taxon>Microbacteriaceae</taxon>
        <taxon>Leucobacter</taxon>
    </lineage>
</organism>
<protein>
    <submittedName>
        <fullName evidence="6">ABC transporter substrate-binding protein</fullName>
    </submittedName>
</protein>
<evidence type="ECO:0000256" key="3">
    <source>
        <dbReference type="ARBA" id="ARBA00022729"/>
    </source>
</evidence>
<dbReference type="InterPro" id="IPR039424">
    <property type="entry name" value="SBP_5"/>
</dbReference>
<evidence type="ECO:0000259" key="5">
    <source>
        <dbReference type="Pfam" id="PF00496"/>
    </source>
</evidence>
<dbReference type="PIRSF" id="PIRSF002741">
    <property type="entry name" value="MppA"/>
    <property type="match status" value="1"/>
</dbReference>